<gene>
    <name evidence="4" type="ORF">HDA30_000599</name>
</gene>
<feature type="transmembrane region" description="Helical" evidence="2">
    <location>
        <begin position="66"/>
        <end position="89"/>
    </location>
</feature>
<feature type="signal peptide" evidence="3">
    <location>
        <begin position="1"/>
        <end position="21"/>
    </location>
</feature>
<dbReference type="EMBL" id="JACHNA010000001">
    <property type="protein sequence ID" value="MBB4735091.1"/>
    <property type="molecule type" value="Genomic_DNA"/>
</dbReference>
<keyword evidence="3" id="KW-0732">Signal</keyword>
<protein>
    <recommendedName>
        <fullName evidence="6">Transmembrane protein</fullName>
    </recommendedName>
</protein>
<organism evidence="4 5">
    <name type="scientific">Micrococcus cohnii</name>
    <dbReference type="NCBI Taxonomy" id="993416"/>
    <lineage>
        <taxon>Bacteria</taxon>
        <taxon>Bacillati</taxon>
        <taxon>Actinomycetota</taxon>
        <taxon>Actinomycetes</taxon>
        <taxon>Micrococcales</taxon>
        <taxon>Micrococcaceae</taxon>
        <taxon>Micrococcus</taxon>
    </lineage>
</organism>
<evidence type="ECO:0000256" key="1">
    <source>
        <dbReference type="SAM" id="MobiDB-lite"/>
    </source>
</evidence>
<keyword evidence="2" id="KW-0812">Transmembrane</keyword>
<keyword evidence="2" id="KW-1133">Transmembrane helix</keyword>
<accession>A0A7W7M2P7</accession>
<name>A0A7W7M2P7_9MICC</name>
<evidence type="ECO:0000313" key="5">
    <source>
        <dbReference type="Proteomes" id="UP000540191"/>
    </source>
</evidence>
<feature type="chain" id="PRO_5039423036" description="Transmembrane protein" evidence="3">
    <location>
        <begin position="22"/>
        <end position="143"/>
    </location>
</feature>
<dbReference type="AlphaFoldDB" id="A0A7W7M2P7"/>
<feature type="region of interest" description="Disordered" evidence="1">
    <location>
        <begin position="91"/>
        <end position="143"/>
    </location>
</feature>
<evidence type="ECO:0000256" key="2">
    <source>
        <dbReference type="SAM" id="Phobius"/>
    </source>
</evidence>
<keyword evidence="5" id="KW-1185">Reference proteome</keyword>
<reference evidence="4 5" key="1">
    <citation type="submission" date="2020-08" db="EMBL/GenBank/DDBJ databases">
        <title>Sequencing the genomes of 1000 actinobacteria strains.</title>
        <authorList>
            <person name="Klenk H.-P."/>
        </authorList>
    </citation>
    <scope>NUCLEOTIDE SEQUENCE [LARGE SCALE GENOMIC DNA]</scope>
    <source>
        <strain evidence="4 5">DSM 23974</strain>
    </source>
</reference>
<comment type="caution">
    <text evidence="4">The sequence shown here is derived from an EMBL/GenBank/DDBJ whole genome shotgun (WGS) entry which is preliminary data.</text>
</comment>
<dbReference type="RefSeq" id="WP_158495770.1">
    <property type="nucleotide sequence ID" value="NZ_JACHNA010000001.1"/>
</dbReference>
<proteinExistence type="predicted"/>
<sequence>MKKNNMLKGLLSSALPLPARLALTVGPPALKAYGDWRAMNGHAKASTKHRSRQLASLVSAPSRRGFPWGVGLGGVALGAVSAGAAAFALRSRGAKPAQHDAPAGRAQPHPSDAQTSVIRPGVGADAPTTPGARTTVEQKHGRH</sequence>
<evidence type="ECO:0000256" key="3">
    <source>
        <dbReference type="SAM" id="SignalP"/>
    </source>
</evidence>
<dbReference type="Proteomes" id="UP000540191">
    <property type="component" value="Unassembled WGS sequence"/>
</dbReference>
<evidence type="ECO:0000313" key="4">
    <source>
        <dbReference type="EMBL" id="MBB4735091.1"/>
    </source>
</evidence>
<evidence type="ECO:0008006" key="6">
    <source>
        <dbReference type="Google" id="ProtNLM"/>
    </source>
</evidence>
<keyword evidence="2" id="KW-0472">Membrane</keyword>